<keyword evidence="3" id="KW-0479">Metal-binding</keyword>
<evidence type="ECO:0000313" key="8">
    <source>
        <dbReference type="EMBL" id="KAL2038787.1"/>
    </source>
</evidence>
<keyword evidence="9" id="KW-1185">Reference proteome</keyword>
<dbReference type="Proteomes" id="UP001590950">
    <property type="component" value="Unassembled WGS sequence"/>
</dbReference>
<evidence type="ECO:0000256" key="3">
    <source>
        <dbReference type="ARBA" id="ARBA00022723"/>
    </source>
</evidence>
<comment type="caution">
    <text evidence="8">The sequence shown here is derived from an EMBL/GenBank/DDBJ whole genome shotgun (WGS) entry which is preliminary data.</text>
</comment>
<evidence type="ECO:0000256" key="6">
    <source>
        <dbReference type="SAM" id="MobiDB-lite"/>
    </source>
</evidence>
<sequence length="387" mass="43329">MPSSSRGLSPPPLKRRRLSPSPSSLPKHQPPPPPLPTLPTPNSPLATPHTSFRIYTWNINGIAPFLPSQTQKITSFLTPTPTTTTKRSPSNPQPHNHARPKPPQPSLRTRLRDWSWPPILLLQEIKLAPTDKTSQSSLLRAINTPLDTEPSSSNQNPNPNPDRTADNRNLYNAHFSLPRDPHNATAFHGKIYGVCTLVRRDIPHVQVKSVDWDLEGRVLVTELPKLGIVVVNIYAVNGTTNGYRDPETGKVVGDRHARKRIFHSLLAEEVRGYEEQGWGVVVAGDMNISRGGVDSFPQLRMGEEHVRNRADFEEKFIRGLGMIDTFRMVRGEERKFTYRPTNKPWGAGGDRVDMVLVTRGLEESVKEADILDSEEDRGPSDHVPLFV</sequence>
<evidence type="ECO:0000256" key="2">
    <source>
        <dbReference type="ARBA" id="ARBA00007092"/>
    </source>
</evidence>
<dbReference type="InterPro" id="IPR036691">
    <property type="entry name" value="Endo/exonu/phosph_ase_sf"/>
</dbReference>
<comment type="cofactor">
    <cofactor evidence="1">
        <name>Mg(2+)</name>
        <dbReference type="ChEBI" id="CHEBI:18420"/>
    </cofactor>
</comment>
<proteinExistence type="inferred from homology"/>
<feature type="region of interest" description="Disordered" evidence="6">
    <location>
        <begin position="1"/>
        <end position="47"/>
    </location>
</feature>
<dbReference type="EMBL" id="JBEFKJ010000030">
    <property type="protein sequence ID" value="KAL2038787.1"/>
    <property type="molecule type" value="Genomic_DNA"/>
</dbReference>
<dbReference type="PROSITE" id="PS51435">
    <property type="entry name" value="AP_NUCLEASE_F1_4"/>
    <property type="match status" value="1"/>
</dbReference>
<feature type="region of interest" description="Disordered" evidence="6">
    <location>
        <begin position="368"/>
        <end position="387"/>
    </location>
</feature>
<evidence type="ECO:0000256" key="1">
    <source>
        <dbReference type="ARBA" id="ARBA00001946"/>
    </source>
</evidence>
<evidence type="ECO:0000313" key="9">
    <source>
        <dbReference type="Proteomes" id="UP001590950"/>
    </source>
</evidence>
<reference evidence="8 9" key="1">
    <citation type="submission" date="2024-09" db="EMBL/GenBank/DDBJ databases">
        <title>Rethinking Asexuality: The Enigmatic Case of Functional Sexual Genes in Lepraria (Stereocaulaceae).</title>
        <authorList>
            <person name="Doellman M."/>
            <person name="Sun Y."/>
            <person name="Barcenas-Pena A."/>
            <person name="Lumbsch H.T."/>
            <person name="Grewe F."/>
        </authorList>
    </citation>
    <scope>NUCLEOTIDE SEQUENCE [LARGE SCALE GENOMIC DNA]</scope>
    <source>
        <strain evidence="8 9">Mercado 3170</strain>
    </source>
</reference>
<accession>A0ABR3ZYL1</accession>
<dbReference type="SUPFAM" id="SSF56219">
    <property type="entry name" value="DNase I-like"/>
    <property type="match status" value="1"/>
</dbReference>
<keyword evidence="5" id="KW-0460">Magnesium</keyword>
<evidence type="ECO:0000256" key="4">
    <source>
        <dbReference type="ARBA" id="ARBA00022801"/>
    </source>
</evidence>
<evidence type="ECO:0000259" key="7">
    <source>
        <dbReference type="Pfam" id="PF03372"/>
    </source>
</evidence>
<feature type="domain" description="Endonuclease/exonuclease/phosphatase" evidence="7">
    <location>
        <begin position="56"/>
        <end position="382"/>
    </location>
</feature>
<dbReference type="InterPro" id="IPR005135">
    <property type="entry name" value="Endo/exonuclease/phosphatase"/>
</dbReference>
<feature type="compositionally biased region" description="Pro residues" evidence="6">
    <location>
        <begin position="28"/>
        <end position="42"/>
    </location>
</feature>
<protein>
    <recommendedName>
        <fullName evidence="7">Endonuclease/exonuclease/phosphatase domain-containing protein</fullName>
    </recommendedName>
</protein>
<dbReference type="PANTHER" id="PTHR22748">
    <property type="entry name" value="AP ENDONUCLEASE"/>
    <property type="match status" value="1"/>
</dbReference>
<dbReference type="PANTHER" id="PTHR22748:SF14">
    <property type="entry name" value="ENDONUCLEASE_EXONUCLEASE_PHOSPHATASE DOMAIN-CONTAINING PROTEIN"/>
    <property type="match status" value="1"/>
</dbReference>
<dbReference type="Gene3D" id="3.60.10.10">
    <property type="entry name" value="Endonuclease/exonuclease/phosphatase"/>
    <property type="match status" value="1"/>
</dbReference>
<comment type="similarity">
    <text evidence="2">Belongs to the DNA repair enzymes AP/ExoA family.</text>
</comment>
<dbReference type="Pfam" id="PF03372">
    <property type="entry name" value="Exo_endo_phos"/>
    <property type="match status" value="1"/>
</dbReference>
<dbReference type="InterPro" id="IPR004808">
    <property type="entry name" value="AP_endonuc_1"/>
</dbReference>
<gene>
    <name evidence="8" type="ORF">N7G274_008545</name>
</gene>
<feature type="region of interest" description="Disordered" evidence="6">
    <location>
        <begin position="144"/>
        <end position="168"/>
    </location>
</feature>
<name>A0ABR3ZYL1_9LECA</name>
<organism evidence="8 9">
    <name type="scientific">Stereocaulon virgatum</name>
    <dbReference type="NCBI Taxonomy" id="373712"/>
    <lineage>
        <taxon>Eukaryota</taxon>
        <taxon>Fungi</taxon>
        <taxon>Dikarya</taxon>
        <taxon>Ascomycota</taxon>
        <taxon>Pezizomycotina</taxon>
        <taxon>Lecanoromycetes</taxon>
        <taxon>OSLEUM clade</taxon>
        <taxon>Lecanoromycetidae</taxon>
        <taxon>Lecanorales</taxon>
        <taxon>Lecanorineae</taxon>
        <taxon>Stereocaulaceae</taxon>
        <taxon>Stereocaulon</taxon>
    </lineage>
</organism>
<feature type="region of interest" description="Disordered" evidence="6">
    <location>
        <begin position="76"/>
        <end position="110"/>
    </location>
</feature>
<evidence type="ECO:0000256" key="5">
    <source>
        <dbReference type="ARBA" id="ARBA00022842"/>
    </source>
</evidence>
<keyword evidence="4" id="KW-0378">Hydrolase</keyword>